<name>A0A2N9J693_FAGSY</name>
<accession>A0A2N9J693</accession>
<reference evidence="1" key="1">
    <citation type="submission" date="2018-02" db="EMBL/GenBank/DDBJ databases">
        <authorList>
            <person name="Cohen D.B."/>
            <person name="Kent A.D."/>
        </authorList>
    </citation>
    <scope>NUCLEOTIDE SEQUENCE</scope>
</reference>
<dbReference type="PANTHER" id="PTHR33978:SF18">
    <property type="entry name" value="OS01G0656300 PROTEIN"/>
    <property type="match status" value="1"/>
</dbReference>
<dbReference type="AlphaFoldDB" id="A0A2N9J693"/>
<dbReference type="PANTHER" id="PTHR33978">
    <property type="entry name" value="SERINE/THREONINE-KINASE"/>
    <property type="match status" value="1"/>
</dbReference>
<protein>
    <submittedName>
        <fullName evidence="1">Uncharacterized protein</fullName>
    </submittedName>
</protein>
<proteinExistence type="predicted"/>
<organism evidence="1">
    <name type="scientific">Fagus sylvatica</name>
    <name type="common">Beechnut</name>
    <dbReference type="NCBI Taxonomy" id="28930"/>
    <lineage>
        <taxon>Eukaryota</taxon>
        <taxon>Viridiplantae</taxon>
        <taxon>Streptophyta</taxon>
        <taxon>Embryophyta</taxon>
        <taxon>Tracheophyta</taxon>
        <taxon>Spermatophyta</taxon>
        <taxon>Magnoliopsida</taxon>
        <taxon>eudicotyledons</taxon>
        <taxon>Gunneridae</taxon>
        <taxon>Pentapetalae</taxon>
        <taxon>rosids</taxon>
        <taxon>fabids</taxon>
        <taxon>Fagales</taxon>
        <taxon>Fagaceae</taxon>
        <taxon>Fagus</taxon>
    </lineage>
</organism>
<evidence type="ECO:0000313" key="1">
    <source>
        <dbReference type="EMBL" id="SPD31979.1"/>
    </source>
</evidence>
<dbReference type="EMBL" id="OIVN01006382">
    <property type="protein sequence ID" value="SPD31979.1"/>
    <property type="molecule type" value="Genomic_DNA"/>
</dbReference>
<gene>
    <name evidence="1" type="ORF">FSB_LOCUS59861</name>
</gene>
<sequence length="141" mass="16115">MLASLYRKLPNKLNNQTEMQESLKGKEDEEEEGEGLAIWDCGSPLYDSYELVSLTHIIDRHLMALPHLDGSKRFISANNVTCTSMVSKASRGNSTGSAMNEFDVRKMWKRKVSIGEGRNEKPKRTKTWLSAFYKRIGSWKK</sequence>